<evidence type="ECO:0000313" key="3">
    <source>
        <dbReference type="Proteomes" id="UP000538666"/>
    </source>
</evidence>
<dbReference type="EMBL" id="JACHEK010000013">
    <property type="protein sequence ID" value="MBB6147206.1"/>
    <property type="molecule type" value="Genomic_DNA"/>
</dbReference>
<comment type="caution">
    <text evidence="2">The sequence shown here is derived from an EMBL/GenBank/DDBJ whole genome shotgun (WGS) entry which is preliminary data.</text>
</comment>
<reference evidence="2 3" key="1">
    <citation type="submission" date="2020-08" db="EMBL/GenBank/DDBJ databases">
        <title>Genomic Encyclopedia of Type Strains, Phase IV (KMG-IV): sequencing the most valuable type-strain genomes for metagenomic binning, comparative biology and taxonomic classification.</title>
        <authorList>
            <person name="Goeker M."/>
        </authorList>
    </citation>
    <scope>NUCLEOTIDE SEQUENCE [LARGE SCALE GENOMIC DNA]</scope>
    <source>
        <strain evidence="2 3">DSM 103733</strain>
    </source>
</reference>
<proteinExistence type="predicted"/>
<dbReference type="RefSeq" id="WP_050060186.1">
    <property type="nucleotide sequence ID" value="NZ_JACHEK010000013.1"/>
</dbReference>
<dbReference type="InterPro" id="IPR051531">
    <property type="entry name" value="N-acetyltransferase"/>
</dbReference>
<dbReference type="Pfam" id="PF13302">
    <property type="entry name" value="Acetyltransf_3"/>
    <property type="match status" value="1"/>
</dbReference>
<keyword evidence="2" id="KW-0808">Transferase</keyword>
<dbReference type="Proteomes" id="UP000538666">
    <property type="component" value="Unassembled WGS sequence"/>
</dbReference>
<evidence type="ECO:0000313" key="2">
    <source>
        <dbReference type="EMBL" id="MBB6147206.1"/>
    </source>
</evidence>
<dbReference type="OrthoDB" id="9798081at2"/>
<keyword evidence="3" id="KW-1185">Reference proteome</keyword>
<dbReference type="PANTHER" id="PTHR43792:SF1">
    <property type="entry name" value="N-ACETYLTRANSFERASE DOMAIN-CONTAINING PROTEIN"/>
    <property type="match status" value="1"/>
</dbReference>
<evidence type="ECO:0000259" key="1">
    <source>
        <dbReference type="PROSITE" id="PS51186"/>
    </source>
</evidence>
<feature type="domain" description="N-acetyltransferase" evidence="1">
    <location>
        <begin position="10"/>
        <end position="169"/>
    </location>
</feature>
<dbReference type="InterPro" id="IPR000182">
    <property type="entry name" value="GNAT_dom"/>
</dbReference>
<sequence>MRAPIETDRLLLRPLTSADEPALAAILGDAETMLWYPHPLTRDEVGEWIERQLGRYENGSGLLGLVEKRTGELIGDCGAVWQDVEGVAELEIGYHVKRQLWNRGFATEAAKATIDDAFRRIGAGTVISMIRPGNGASRRVAEKNGLTLDRVVFWHDYQHCVYRLSKKRNEDE</sequence>
<dbReference type="AlphaFoldDB" id="A0A841K0Z0"/>
<gene>
    <name evidence="2" type="ORF">HNQ77_005200</name>
</gene>
<dbReference type="GO" id="GO:0016747">
    <property type="term" value="F:acyltransferase activity, transferring groups other than amino-acyl groups"/>
    <property type="evidence" value="ECO:0007669"/>
    <property type="project" value="InterPro"/>
</dbReference>
<protein>
    <submittedName>
        <fullName evidence="2">RimJ/RimL family protein N-acetyltransferase</fullName>
    </submittedName>
</protein>
<dbReference type="InterPro" id="IPR016181">
    <property type="entry name" value="Acyl_CoA_acyltransferase"/>
</dbReference>
<name>A0A841K0Z0_9BACT</name>
<dbReference type="SUPFAM" id="SSF55729">
    <property type="entry name" value="Acyl-CoA N-acyltransferases (Nat)"/>
    <property type="match status" value="1"/>
</dbReference>
<dbReference type="Gene3D" id="3.40.630.30">
    <property type="match status" value="1"/>
</dbReference>
<accession>A0A841K0Z0</accession>
<organism evidence="2 3">
    <name type="scientific">Silvibacterium bohemicum</name>
    <dbReference type="NCBI Taxonomy" id="1577686"/>
    <lineage>
        <taxon>Bacteria</taxon>
        <taxon>Pseudomonadati</taxon>
        <taxon>Acidobacteriota</taxon>
        <taxon>Terriglobia</taxon>
        <taxon>Terriglobales</taxon>
        <taxon>Acidobacteriaceae</taxon>
        <taxon>Silvibacterium</taxon>
    </lineage>
</organism>
<dbReference type="PROSITE" id="PS51186">
    <property type="entry name" value="GNAT"/>
    <property type="match status" value="1"/>
</dbReference>
<dbReference type="PANTHER" id="PTHR43792">
    <property type="entry name" value="GNAT FAMILY, PUTATIVE (AFU_ORTHOLOGUE AFUA_3G00765)-RELATED-RELATED"/>
    <property type="match status" value="1"/>
</dbReference>